<evidence type="ECO:0000313" key="2">
    <source>
        <dbReference type="Proteomes" id="UP000076603"/>
    </source>
</evidence>
<protein>
    <submittedName>
        <fullName evidence="1">Uncharacterized protein</fullName>
    </submittedName>
</protein>
<proteinExistence type="predicted"/>
<dbReference type="STRING" id="1121326.CLMAG_05850"/>
<organism evidence="1 2">
    <name type="scientific">Clostridium magnum DSM 2767</name>
    <dbReference type="NCBI Taxonomy" id="1121326"/>
    <lineage>
        <taxon>Bacteria</taxon>
        <taxon>Bacillati</taxon>
        <taxon>Bacillota</taxon>
        <taxon>Clostridia</taxon>
        <taxon>Eubacteriales</taxon>
        <taxon>Clostridiaceae</taxon>
        <taxon>Clostridium</taxon>
    </lineage>
</organism>
<keyword evidence="2" id="KW-1185">Reference proteome</keyword>
<dbReference type="EMBL" id="LWAE01000001">
    <property type="protein sequence ID" value="KZL93539.1"/>
    <property type="molecule type" value="Genomic_DNA"/>
</dbReference>
<accession>A0A161Y5M0</accession>
<dbReference type="PATRIC" id="fig|1121326.3.peg.540"/>
<gene>
    <name evidence="1" type="ORF">CLMAG_05850</name>
</gene>
<sequence length="75" mass="8820">MNEDQNNLDEFERVGLYLTEAQKDYYRYVGITPQMIIQAMVVDLEPLKSLGIFIEKQEVAFKNLHRKKTNRVGTK</sequence>
<reference evidence="1 2" key="1">
    <citation type="submission" date="2016-04" db="EMBL/GenBank/DDBJ databases">
        <title>Genome sequence of Clostridium magnum DSM 2767.</title>
        <authorList>
            <person name="Poehlein A."/>
            <person name="Uhlig R."/>
            <person name="Fischer R."/>
            <person name="Bahl H."/>
            <person name="Daniel R."/>
        </authorList>
    </citation>
    <scope>NUCLEOTIDE SEQUENCE [LARGE SCALE GENOMIC DNA]</scope>
    <source>
        <strain evidence="1 2">DSM 2767</strain>
    </source>
</reference>
<dbReference type="RefSeq" id="WP_066617674.1">
    <property type="nucleotide sequence ID" value="NZ_FQXL01000031.1"/>
</dbReference>
<comment type="caution">
    <text evidence="1">The sequence shown here is derived from an EMBL/GenBank/DDBJ whole genome shotgun (WGS) entry which is preliminary data.</text>
</comment>
<dbReference type="Proteomes" id="UP000076603">
    <property type="component" value="Unassembled WGS sequence"/>
</dbReference>
<dbReference type="AlphaFoldDB" id="A0A161Y5M0"/>
<evidence type="ECO:0000313" key="1">
    <source>
        <dbReference type="EMBL" id="KZL93539.1"/>
    </source>
</evidence>
<name>A0A161Y5M0_9CLOT</name>